<name>A0A3Q3MUG7_9LABR</name>
<keyword evidence="12" id="KW-1185">Reference proteome</keyword>
<dbReference type="InterPro" id="IPR024161">
    <property type="entry name" value="Znf_nanos-typ"/>
</dbReference>
<proteinExistence type="inferred from homology"/>
<dbReference type="Pfam" id="PF05741">
    <property type="entry name" value="zf-nanos"/>
    <property type="match status" value="1"/>
</dbReference>
<evidence type="ECO:0000256" key="7">
    <source>
        <dbReference type="ARBA" id="ARBA00022884"/>
    </source>
</evidence>
<evidence type="ECO:0000256" key="4">
    <source>
        <dbReference type="ARBA" id="ARBA00022771"/>
    </source>
</evidence>
<accession>A0A3Q3MUG7</accession>
<reference evidence="11" key="1">
    <citation type="submission" date="2025-08" db="UniProtKB">
        <authorList>
            <consortium name="Ensembl"/>
        </authorList>
    </citation>
    <scope>IDENTIFICATION</scope>
</reference>
<keyword evidence="4 8" id="KW-0863">Zinc-finger</keyword>
<dbReference type="GO" id="GO:0006417">
    <property type="term" value="P:regulation of translation"/>
    <property type="evidence" value="ECO:0007669"/>
    <property type="project" value="UniProtKB-UniRule"/>
</dbReference>
<evidence type="ECO:0000313" key="12">
    <source>
        <dbReference type="Proteomes" id="UP000261660"/>
    </source>
</evidence>
<dbReference type="GO" id="GO:0005737">
    <property type="term" value="C:cytoplasm"/>
    <property type="evidence" value="ECO:0007669"/>
    <property type="project" value="UniProtKB-SubCell"/>
</dbReference>
<evidence type="ECO:0000256" key="3">
    <source>
        <dbReference type="ARBA" id="ARBA00022723"/>
    </source>
</evidence>
<feature type="domain" description="Nanos-type" evidence="10">
    <location>
        <begin position="82"/>
        <end position="136"/>
    </location>
</feature>
<feature type="region of interest" description="Disordered" evidence="9">
    <location>
        <begin position="57"/>
        <end position="77"/>
    </location>
</feature>
<evidence type="ECO:0000256" key="6">
    <source>
        <dbReference type="ARBA" id="ARBA00022845"/>
    </source>
</evidence>
<dbReference type="InParanoid" id="A0A3Q3MUG7"/>
<sequence>PNLDSFSSNRDCFDMWHDYMNLGRLLERLCANQEEGPRGTEGPQTDRVAPCRLEECTSPTGTGSVSSLSDTSCGGGTSSTDYCRFCKQNGETVRVYRSHRLKAEDGKVSCPILRSYTCPVCEATGDHAHTRRYCPRAQGKEALRIREFRFW</sequence>
<keyword evidence="3" id="KW-0479">Metal-binding</keyword>
<dbReference type="InterPro" id="IPR038129">
    <property type="entry name" value="Nanos_sf"/>
</dbReference>
<evidence type="ECO:0000256" key="2">
    <source>
        <dbReference type="ARBA" id="ARBA00022490"/>
    </source>
</evidence>
<evidence type="ECO:0000256" key="8">
    <source>
        <dbReference type="PROSITE-ProRule" id="PRU00855"/>
    </source>
</evidence>
<comment type="subcellular location">
    <subcellularLocation>
        <location evidence="1">Cytoplasm</location>
    </subcellularLocation>
</comment>
<keyword evidence="5" id="KW-0862">Zinc</keyword>
<keyword evidence="6 8" id="KW-0810">Translation regulation</keyword>
<dbReference type="GO" id="GO:0003723">
    <property type="term" value="F:RNA binding"/>
    <property type="evidence" value="ECO:0007669"/>
    <property type="project" value="UniProtKB-UniRule"/>
</dbReference>
<evidence type="ECO:0000313" key="11">
    <source>
        <dbReference type="Ensembl" id="ENSLBEP00000024620.1"/>
    </source>
</evidence>
<dbReference type="Proteomes" id="UP000261660">
    <property type="component" value="Unplaced"/>
</dbReference>
<organism evidence="11 12">
    <name type="scientific">Labrus bergylta</name>
    <name type="common">ballan wrasse</name>
    <dbReference type="NCBI Taxonomy" id="56723"/>
    <lineage>
        <taxon>Eukaryota</taxon>
        <taxon>Metazoa</taxon>
        <taxon>Chordata</taxon>
        <taxon>Craniata</taxon>
        <taxon>Vertebrata</taxon>
        <taxon>Euteleostomi</taxon>
        <taxon>Actinopterygii</taxon>
        <taxon>Neopterygii</taxon>
        <taxon>Teleostei</taxon>
        <taxon>Neoteleostei</taxon>
        <taxon>Acanthomorphata</taxon>
        <taxon>Eupercaria</taxon>
        <taxon>Labriformes</taxon>
        <taxon>Labridae</taxon>
        <taxon>Labrus</taxon>
    </lineage>
</organism>
<dbReference type="PANTHER" id="PTHR12887">
    <property type="entry name" value="NANOS PROTEIN"/>
    <property type="match status" value="1"/>
</dbReference>
<evidence type="ECO:0000256" key="9">
    <source>
        <dbReference type="SAM" id="MobiDB-lite"/>
    </source>
</evidence>
<reference evidence="11" key="2">
    <citation type="submission" date="2025-09" db="UniProtKB">
        <authorList>
            <consortium name="Ensembl"/>
        </authorList>
    </citation>
    <scope>IDENTIFICATION</scope>
</reference>
<dbReference type="AlphaFoldDB" id="A0A3Q3MUG7"/>
<dbReference type="Gene3D" id="4.10.60.30">
    <property type="entry name" value="Nanos, RNA-binding domain"/>
    <property type="match status" value="1"/>
</dbReference>
<evidence type="ECO:0000256" key="1">
    <source>
        <dbReference type="ARBA" id="ARBA00004496"/>
    </source>
</evidence>
<comment type="similarity">
    <text evidence="8">Belongs to the nanos family.</text>
</comment>
<dbReference type="PROSITE" id="PS51522">
    <property type="entry name" value="ZF_NANOS"/>
    <property type="match status" value="1"/>
</dbReference>
<dbReference type="GO" id="GO:0008270">
    <property type="term" value="F:zinc ion binding"/>
    <property type="evidence" value="ECO:0007669"/>
    <property type="project" value="UniProtKB-KW"/>
</dbReference>
<dbReference type="InterPro" id="IPR008705">
    <property type="entry name" value="Nanos/Xcar2"/>
</dbReference>
<keyword evidence="2" id="KW-0963">Cytoplasm</keyword>
<dbReference type="STRING" id="56723.ENSLBEP00000024620"/>
<protein>
    <submittedName>
        <fullName evidence="11">Nanos homolog 2</fullName>
    </submittedName>
</protein>
<keyword evidence="7 8" id="KW-0694">RNA-binding</keyword>
<evidence type="ECO:0000259" key="10">
    <source>
        <dbReference type="PROSITE" id="PS51522"/>
    </source>
</evidence>
<dbReference type="GeneTree" id="ENSGT00950000183135"/>
<evidence type="ECO:0000256" key="5">
    <source>
        <dbReference type="ARBA" id="ARBA00022833"/>
    </source>
</evidence>
<dbReference type="Ensembl" id="ENSLBET00000025884.1">
    <property type="protein sequence ID" value="ENSLBEP00000024620.1"/>
    <property type="gene ID" value="ENSLBEG00000018836.1"/>
</dbReference>